<feature type="transmembrane region" description="Helical" evidence="7">
    <location>
        <begin position="345"/>
        <end position="370"/>
    </location>
</feature>
<sequence length="444" mass="46334">MSKTEQTAPGATPPGTSAVVTGQDAARVAFAAFVGTALEWYDYFLFGTAAALVFNRLYFTTLDPAAATLAAFATFGVGFAARPVGALVFGWLGDRMGRRPALLITVVMIGVATGLIGVLPSYAAIGVAAPLLLVLLRLLQGIAVGGEWGGAVTLAVEHAPPEKRGRYAALPQIGSPVGTLLSSGAFALVLLLPSGSFDSWGWRLPFLAAFPLLGIAVYIRRKVEESPLFDEMLKQDERAKVPALDVFRQAWGRLLVAMASATLGVGGFYLLTTFMISYGADTLGLSRSLMVNGTLVAAVAQIAVILVMGRVAERFGPGRVTVWGGLLTALLAFPVFWLVETKNPVVVVLAMAAGIGALSVAYAVSGALLAELFPARLRYSGVALAYNLAGALTGFLPFLASALLGTFDGASWPVVLLLIGLSLLTALGGFLGERMRVRDNVVAV</sequence>
<evidence type="ECO:0000256" key="4">
    <source>
        <dbReference type="ARBA" id="ARBA00022692"/>
    </source>
</evidence>
<feature type="transmembrane region" description="Helical" evidence="7">
    <location>
        <begin position="410"/>
        <end position="431"/>
    </location>
</feature>
<evidence type="ECO:0000256" key="3">
    <source>
        <dbReference type="ARBA" id="ARBA00022475"/>
    </source>
</evidence>
<reference evidence="9 10" key="1">
    <citation type="journal article" date="2019" name="Int. J. Syst. Evol. Microbiol.">
        <title>The Global Catalogue of Microorganisms (GCM) 10K type strain sequencing project: providing services to taxonomists for standard genome sequencing and annotation.</title>
        <authorList>
            <consortium name="The Broad Institute Genomics Platform"/>
            <consortium name="The Broad Institute Genome Sequencing Center for Infectious Disease"/>
            <person name="Wu L."/>
            <person name="Ma J."/>
        </authorList>
    </citation>
    <scope>NUCLEOTIDE SEQUENCE [LARGE SCALE GENOMIC DNA]</scope>
    <source>
        <strain evidence="9 10">JCM 11269</strain>
    </source>
</reference>
<protein>
    <submittedName>
        <fullName evidence="9">MFS transporter</fullName>
    </submittedName>
</protein>
<feature type="transmembrane region" description="Helical" evidence="7">
    <location>
        <begin position="177"/>
        <end position="194"/>
    </location>
</feature>
<feature type="transmembrane region" description="Helical" evidence="7">
    <location>
        <begin position="289"/>
        <end position="308"/>
    </location>
</feature>
<evidence type="ECO:0000256" key="1">
    <source>
        <dbReference type="ARBA" id="ARBA00004651"/>
    </source>
</evidence>
<gene>
    <name evidence="9" type="ORF">GCM10009564_22800</name>
</gene>
<keyword evidence="5 7" id="KW-1133">Transmembrane helix</keyword>
<comment type="caution">
    <text evidence="9">The sequence shown here is derived from an EMBL/GenBank/DDBJ whole genome shotgun (WGS) entry which is preliminary data.</text>
</comment>
<feature type="transmembrane region" description="Helical" evidence="7">
    <location>
        <begin position="131"/>
        <end position="156"/>
    </location>
</feature>
<evidence type="ECO:0000256" key="5">
    <source>
        <dbReference type="ARBA" id="ARBA00022989"/>
    </source>
</evidence>
<feature type="transmembrane region" description="Helical" evidence="7">
    <location>
        <begin position="65"/>
        <end position="89"/>
    </location>
</feature>
<dbReference type="PROSITE" id="PS50850">
    <property type="entry name" value="MFS"/>
    <property type="match status" value="1"/>
</dbReference>
<evidence type="ECO:0000259" key="8">
    <source>
        <dbReference type="PROSITE" id="PS50850"/>
    </source>
</evidence>
<evidence type="ECO:0000256" key="2">
    <source>
        <dbReference type="ARBA" id="ARBA00022448"/>
    </source>
</evidence>
<dbReference type="InterPro" id="IPR011701">
    <property type="entry name" value="MFS"/>
</dbReference>
<dbReference type="Pfam" id="PF07690">
    <property type="entry name" value="MFS_1"/>
    <property type="match status" value="1"/>
</dbReference>
<proteinExistence type="predicted"/>
<name>A0ABN1SY90_9ACTN</name>
<organism evidence="9 10">
    <name type="scientific">Streptomyces thermogriseus</name>
    <dbReference type="NCBI Taxonomy" id="75292"/>
    <lineage>
        <taxon>Bacteria</taxon>
        <taxon>Bacillati</taxon>
        <taxon>Actinomycetota</taxon>
        <taxon>Actinomycetes</taxon>
        <taxon>Kitasatosporales</taxon>
        <taxon>Streptomycetaceae</taxon>
        <taxon>Streptomyces</taxon>
    </lineage>
</organism>
<evidence type="ECO:0000313" key="10">
    <source>
        <dbReference type="Proteomes" id="UP001501072"/>
    </source>
</evidence>
<dbReference type="Gene3D" id="1.20.1250.20">
    <property type="entry name" value="MFS general substrate transporter like domains"/>
    <property type="match status" value="2"/>
</dbReference>
<dbReference type="PANTHER" id="PTHR43045">
    <property type="entry name" value="SHIKIMATE TRANSPORTER"/>
    <property type="match status" value="1"/>
</dbReference>
<dbReference type="SUPFAM" id="SSF103473">
    <property type="entry name" value="MFS general substrate transporter"/>
    <property type="match status" value="1"/>
</dbReference>
<keyword evidence="10" id="KW-1185">Reference proteome</keyword>
<feature type="domain" description="Major facilitator superfamily (MFS) profile" evidence="8">
    <location>
        <begin position="28"/>
        <end position="437"/>
    </location>
</feature>
<keyword evidence="2" id="KW-0813">Transport</keyword>
<evidence type="ECO:0000256" key="6">
    <source>
        <dbReference type="ARBA" id="ARBA00023136"/>
    </source>
</evidence>
<dbReference type="PROSITE" id="PS00217">
    <property type="entry name" value="SUGAR_TRANSPORT_2"/>
    <property type="match status" value="1"/>
</dbReference>
<accession>A0ABN1SY90</accession>
<keyword evidence="6 7" id="KW-0472">Membrane</keyword>
<feature type="transmembrane region" description="Helical" evidence="7">
    <location>
        <begin position="200"/>
        <end position="219"/>
    </location>
</feature>
<evidence type="ECO:0000313" key="9">
    <source>
        <dbReference type="EMBL" id="GAA1008937.1"/>
    </source>
</evidence>
<feature type="transmembrane region" description="Helical" evidence="7">
    <location>
        <begin position="101"/>
        <end position="125"/>
    </location>
</feature>
<evidence type="ECO:0000256" key="7">
    <source>
        <dbReference type="SAM" id="Phobius"/>
    </source>
</evidence>
<comment type="subcellular location">
    <subcellularLocation>
        <location evidence="1">Cell membrane</location>
        <topology evidence="1">Multi-pass membrane protein</topology>
    </subcellularLocation>
</comment>
<keyword evidence="3" id="KW-1003">Cell membrane</keyword>
<dbReference type="RefSeq" id="WP_067396923.1">
    <property type="nucleotide sequence ID" value="NZ_BAAAHU010000019.1"/>
</dbReference>
<feature type="transmembrane region" description="Helical" evidence="7">
    <location>
        <begin position="40"/>
        <end position="59"/>
    </location>
</feature>
<dbReference type="InterPro" id="IPR005829">
    <property type="entry name" value="Sugar_transporter_CS"/>
</dbReference>
<dbReference type="InterPro" id="IPR020846">
    <property type="entry name" value="MFS_dom"/>
</dbReference>
<keyword evidence="4 7" id="KW-0812">Transmembrane</keyword>
<feature type="transmembrane region" description="Helical" evidence="7">
    <location>
        <begin position="254"/>
        <end position="277"/>
    </location>
</feature>
<dbReference type="CDD" id="cd17369">
    <property type="entry name" value="MFS_ShiA_like"/>
    <property type="match status" value="1"/>
</dbReference>
<dbReference type="Proteomes" id="UP001501072">
    <property type="component" value="Unassembled WGS sequence"/>
</dbReference>
<feature type="transmembrane region" description="Helical" evidence="7">
    <location>
        <begin position="320"/>
        <end position="339"/>
    </location>
</feature>
<dbReference type="InterPro" id="IPR036259">
    <property type="entry name" value="MFS_trans_sf"/>
</dbReference>
<feature type="transmembrane region" description="Helical" evidence="7">
    <location>
        <begin position="382"/>
        <end position="404"/>
    </location>
</feature>
<dbReference type="EMBL" id="BAAAHU010000019">
    <property type="protein sequence ID" value="GAA1008937.1"/>
    <property type="molecule type" value="Genomic_DNA"/>
</dbReference>
<dbReference type="PANTHER" id="PTHR43045:SF1">
    <property type="entry name" value="SHIKIMATE TRANSPORTER"/>
    <property type="match status" value="1"/>
</dbReference>